<dbReference type="EMBL" id="KQ978069">
    <property type="protein sequence ID" value="KYM97350.1"/>
    <property type="molecule type" value="Genomic_DNA"/>
</dbReference>
<evidence type="ECO:0000256" key="1">
    <source>
        <dbReference type="ARBA" id="ARBA00004141"/>
    </source>
</evidence>
<dbReference type="GO" id="GO:0016020">
    <property type="term" value="C:membrane"/>
    <property type="evidence" value="ECO:0007669"/>
    <property type="project" value="UniProtKB-SubCell"/>
</dbReference>
<feature type="transmembrane region" description="Helical" evidence="9">
    <location>
        <begin position="234"/>
        <end position="258"/>
    </location>
</feature>
<keyword evidence="4 9" id="KW-0812">Transmembrane</keyword>
<keyword evidence="5" id="KW-0378">Hydrolase</keyword>
<dbReference type="PANTHER" id="PTHR46139">
    <property type="entry name" value="ALKALINE CERAMIDASE"/>
    <property type="match status" value="1"/>
</dbReference>
<evidence type="ECO:0000313" key="11">
    <source>
        <dbReference type="Proteomes" id="UP000078542"/>
    </source>
</evidence>
<feature type="transmembrane region" description="Helical" evidence="9">
    <location>
        <begin position="299"/>
        <end position="317"/>
    </location>
</feature>
<keyword evidence="11" id="KW-1185">Reference proteome</keyword>
<proteinExistence type="inferred from homology"/>
<keyword evidence="7 9" id="KW-0472">Membrane</keyword>
<sequence length="449" mass="51245">MTALSKSLLDLSRQYRRHPVSILRRKFSKDPPTNDWKVQRVVEKSVKELTRKEKDKNVQKDKETNIRVCIIGGGVTPLYIAILLKQYKIIKSIRLVDTRDSMSEALTDMSHLETSPRVIKHCSILEKIVFILIKKKCLGSIATYGGRIEKTTAAILNLERTAGLSVPLAGADPQTVVLPLLSRAVPYNQFTKAQRKTILQSFRAGDEETRTLSNVVFVLLPPVLMHLFRDYARFVNPGIHVFWFLLMVVGLTSAYFHATLSLIGQLLDELSILWVYMAGFCMFFPRRYFPNAVHNDRKLFSICATLPTLIATGLALIHPAVNAFALMSLGVPAIGFLIMELKRTTSIRVYRLGLRCGAMWVLAVICWLNDRLFCDTWLNLNFPYLHALWHLFIFIASYTAAVLFAYFAVQDEKPQQSPVLKYWPRDTFELGIPYVTIRSYMKSSYNLNI</sequence>
<dbReference type="AlphaFoldDB" id="A0A151IC19"/>
<dbReference type="GO" id="GO:0046514">
    <property type="term" value="P:ceramide catabolic process"/>
    <property type="evidence" value="ECO:0007669"/>
    <property type="project" value="TreeGrafter"/>
</dbReference>
<dbReference type="EC" id="3.5.1.23" evidence="3"/>
<dbReference type="Pfam" id="PF05875">
    <property type="entry name" value="Ceramidase"/>
    <property type="match status" value="1"/>
</dbReference>
<feature type="transmembrane region" description="Helical" evidence="9">
    <location>
        <begin position="388"/>
        <end position="409"/>
    </location>
</feature>
<accession>A0A151IC19</accession>
<evidence type="ECO:0000256" key="7">
    <source>
        <dbReference type="ARBA" id="ARBA00023136"/>
    </source>
</evidence>
<evidence type="ECO:0000256" key="8">
    <source>
        <dbReference type="PIRSR" id="PIRSR608901-2"/>
    </source>
</evidence>
<feature type="transmembrane region" description="Helical" evidence="9">
    <location>
        <begin position="64"/>
        <end position="84"/>
    </location>
</feature>
<evidence type="ECO:0000256" key="9">
    <source>
        <dbReference type="SAM" id="Phobius"/>
    </source>
</evidence>
<feature type="transmembrane region" description="Helical" evidence="9">
    <location>
        <begin position="270"/>
        <end position="287"/>
    </location>
</feature>
<gene>
    <name evidence="10" type="ORF">ALC62_11954</name>
</gene>
<dbReference type="PANTHER" id="PTHR46139:SF3">
    <property type="entry name" value="ALKALINE CERAMIDASE"/>
    <property type="match status" value="1"/>
</dbReference>
<comment type="subcellular location">
    <subcellularLocation>
        <location evidence="1">Membrane</location>
        <topology evidence="1">Multi-pass membrane protein</topology>
    </subcellularLocation>
</comment>
<protein>
    <recommendedName>
        <fullName evidence="3">ceramidase</fullName>
        <ecNumber evidence="3">3.5.1.23</ecNumber>
    </recommendedName>
</protein>
<comment type="similarity">
    <text evidence="2">Belongs to the alkaline ceramidase family.</text>
</comment>
<feature type="transmembrane region" description="Helical" evidence="9">
    <location>
        <begin position="323"/>
        <end position="340"/>
    </location>
</feature>
<dbReference type="GO" id="GO:0017040">
    <property type="term" value="F:N-acylsphingosine amidohydrolase activity"/>
    <property type="evidence" value="ECO:0007669"/>
    <property type="project" value="UniProtKB-EC"/>
</dbReference>
<organism evidence="10 11">
    <name type="scientific">Cyphomyrmex costatus</name>
    <dbReference type="NCBI Taxonomy" id="456900"/>
    <lineage>
        <taxon>Eukaryota</taxon>
        <taxon>Metazoa</taxon>
        <taxon>Ecdysozoa</taxon>
        <taxon>Arthropoda</taxon>
        <taxon>Hexapoda</taxon>
        <taxon>Insecta</taxon>
        <taxon>Pterygota</taxon>
        <taxon>Neoptera</taxon>
        <taxon>Endopterygota</taxon>
        <taxon>Hymenoptera</taxon>
        <taxon>Apocrita</taxon>
        <taxon>Aculeata</taxon>
        <taxon>Formicoidea</taxon>
        <taxon>Formicidae</taxon>
        <taxon>Myrmicinae</taxon>
        <taxon>Cyphomyrmex</taxon>
    </lineage>
</organism>
<evidence type="ECO:0000313" key="10">
    <source>
        <dbReference type="EMBL" id="KYM97350.1"/>
    </source>
</evidence>
<feature type="binding site" evidence="8">
    <location>
        <position position="390"/>
    </location>
    <ligand>
        <name>Zn(2+)</name>
        <dbReference type="ChEBI" id="CHEBI:29105"/>
        <note>catalytic</note>
    </ligand>
</feature>
<reference evidence="10 11" key="1">
    <citation type="submission" date="2016-03" db="EMBL/GenBank/DDBJ databases">
        <title>Cyphomyrmex costatus WGS genome.</title>
        <authorList>
            <person name="Nygaard S."/>
            <person name="Hu H."/>
            <person name="Boomsma J."/>
            <person name="Zhang G."/>
        </authorList>
    </citation>
    <scope>NUCLEOTIDE SEQUENCE [LARGE SCALE GENOMIC DNA]</scope>
    <source>
        <strain evidence="10">MS0001</strain>
        <tissue evidence="10">Whole body</tissue>
    </source>
</reference>
<evidence type="ECO:0000256" key="3">
    <source>
        <dbReference type="ARBA" id="ARBA00011891"/>
    </source>
</evidence>
<comment type="cofactor">
    <cofactor evidence="8">
        <name>Zn(2+)</name>
        <dbReference type="ChEBI" id="CHEBI:29105"/>
    </cofactor>
</comment>
<dbReference type="InterPro" id="IPR008901">
    <property type="entry name" value="ACER"/>
</dbReference>
<feature type="binding site" evidence="8">
    <location>
        <position position="386"/>
    </location>
    <ligand>
        <name>Zn(2+)</name>
        <dbReference type="ChEBI" id="CHEBI:29105"/>
        <note>catalytic</note>
    </ligand>
</feature>
<name>A0A151IC19_9HYME</name>
<dbReference type="STRING" id="456900.A0A151IC19"/>
<evidence type="ECO:0000256" key="4">
    <source>
        <dbReference type="ARBA" id="ARBA00022692"/>
    </source>
</evidence>
<keyword evidence="8" id="KW-0862">Zinc</keyword>
<evidence type="ECO:0000256" key="2">
    <source>
        <dbReference type="ARBA" id="ARBA00009780"/>
    </source>
</evidence>
<dbReference type="Proteomes" id="UP000078542">
    <property type="component" value="Unassembled WGS sequence"/>
</dbReference>
<evidence type="ECO:0000256" key="5">
    <source>
        <dbReference type="ARBA" id="ARBA00022801"/>
    </source>
</evidence>
<keyword evidence="8" id="KW-0479">Metal-binding</keyword>
<feature type="transmembrane region" description="Helical" evidence="9">
    <location>
        <begin position="352"/>
        <end position="368"/>
    </location>
</feature>
<dbReference type="GO" id="GO:0046872">
    <property type="term" value="F:metal ion binding"/>
    <property type="evidence" value="ECO:0007669"/>
    <property type="project" value="UniProtKB-KW"/>
</dbReference>
<evidence type="ECO:0000256" key="6">
    <source>
        <dbReference type="ARBA" id="ARBA00022989"/>
    </source>
</evidence>
<feature type="binding site" evidence="8">
    <location>
        <position position="257"/>
    </location>
    <ligand>
        <name>Zn(2+)</name>
        <dbReference type="ChEBI" id="CHEBI:29105"/>
        <note>catalytic</note>
    </ligand>
</feature>
<keyword evidence="6 9" id="KW-1133">Transmembrane helix</keyword>